<comment type="caution">
    <text evidence="2">The sequence shown here is derived from an EMBL/GenBank/DDBJ whole genome shotgun (WGS) entry which is preliminary data.</text>
</comment>
<evidence type="ECO:0000256" key="1">
    <source>
        <dbReference type="SAM" id="MobiDB-lite"/>
    </source>
</evidence>
<evidence type="ECO:0000313" key="3">
    <source>
        <dbReference type="Proteomes" id="UP000828390"/>
    </source>
</evidence>
<gene>
    <name evidence="2" type="ORF">DPMN_156334</name>
</gene>
<reference evidence="2" key="1">
    <citation type="journal article" date="2019" name="bioRxiv">
        <title>The Genome of the Zebra Mussel, Dreissena polymorpha: A Resource for Invasive Species Research.</title>
        <authorList>
            <person name="McCartney M.A."/>
            <person name="Auch B."/>
            <person name="Kono T."/>
            <person name="Mallez S."/>
            <person name="Zhang Y."/>
            <person name="Obille A."/>
            <person name="Becker A."/>
            <person name="Abrahante J.E."/>
            <person name="Garbe J."/>
            <person name="Badalamenti J.P."/>
            <person name="Herman A."/>
            <person name="Mangelson H."/>
            <person name="Liachko I."/>
            <person name="Sullivan S."/>
            <person name="Sone E.D."/>
            <person name="Koren S."/>
            <person name="Silverstein K.A.T."/>
            <person name="Beckman K.B."/>
            <person name="Gohl D.M."/>
        </authorList>
    </citation>
    <scope>NUCLEOTIDE SEQUENCE</scope>
    <source>
        <strain evidence="2">Duluth1</strain>
        <tissue evidence="2">Whole animal</tissue>
    </source>
</reference>
<feature type="compositionally biased region" description="Acidic residues" evidence="1">
    <location>
        <begin position="45"/>
        <end position="58"/>
    </location>
</feature>
<protein>
    <submittedName>
        <fullName evidence="2">Uncharacterized protein</fullName>
    </submittedName>
</protein>
<reference evidence="2" key="2">
    <citation type="submission" date="2020-11" db="EMBL/GenBank/DDBJ databases">
        <authorList>
            <person name="McCartney M.A."/>
            <person name="Auch B."/>
            <person name="Kono T."/>
            <person name="Mallez S."/>
            <person name="Becker A."/>
            <person name="Gohl D.M."/>
            <person name="Silverstein K.A.T."/>
            <person name="Koren S."/>
            <person name="Bechman K.B."/>
            <person name="Herman A."/>
            <person name="Abrahante J.E."/>
            <person name="Garbe J."/>
        </authorList>
    </citation>
    <scope>NUCLEOTIDE SEQUENCE</scope>
    <source>
        <strain evidence="2">Duluth1</strain>
        <tissue evidence="2">Whole animal</tissue>
    </source>
</reference>
<proteinExistence type="predicted"/>
<feature type="region of interest" description="Disordered" evidence="1">
    <location>
        <begin position="45"/>
        <end position="70"/>
    </location>
</feature>
<evidence type="ECO:0000313" key="2">
    <source>
        <dbReference type="EMBL" id="KAH3802656.1"/>
    </source>
</evidence>
<dbReference type="Proteomes" id="UP000828390">
    <property type="component" value="Unassembled WGS sequence"/>
</dbReference>
<accession>A0A9D4J7H3</accession>
<organism evidence="2 3">
    <name type="scientific">Dreissena polymorpha</name>
    <name type="common">Zebra mussel</name>
    <name type="synonym">Mytilus polymorpha</name>
    <dbReference type="NCBI Taxonomy" id="45954"/>
    <lineage>
        <taxon>Eukaryota</taxon>
        <taxon>Metazoa</taxon>
        <taxon>Spiralia</taxon>
        <taxon>Lophotrochozoa</taxon>
        <taxon>Mollusca</taxon>
        <taxon>Bivalvia</taxon>
        <taxon>Autobranchia</taxon>
        <taxon>Heteroconchia</taxon>
        <taxon>Euheterodonta</taxon>
        <taxon>Imparidentia</taxon>
        <taxon>Neoheterodontei</taxon>
        <taxon>Myida</taxon>
        <taxon>Dreissenoidea</taxon>
        <taxon>Dreissenidae</taxon>
        <taxon>Dreissena</taxon>
    </lineage>
</organism>
<dbReference type="EMBL" id="JAIWYP010000007">
    <property type="protein sequence ID" value="KAH3802656.1"/>
    <property type="molecule type" value="Genomic_DNA"/>
</dbReference>
<keyword evidence="3" id="KW-1185">Reference proteome</keyword>
<sequence>MLTKYVDAVVFDDDKYVLGIQHNGHYTTKTDTVWLYWASYDDDDDDDDGDSDDDDDHEDGLNDYRSAQLL</sequence>
<dbReference type="AlphaFoldDB" id="A0A9D4J7H3"/>
<name>A0A9D4J7H3_DREPO</name>